<feature type="compositionally biased region" description="Basic and acidic residues" evidence="1">
    <location>
        <begin position="361"/>
        <end position="373"/>
    </location>
</feature>
<feature type="transmembrane region" description="Helical" evidence="2">
    <location>
        <begin position="198"/>
        <end position="218"/>
    </location>
</feature>
<feature type="transmembrane region" description="Helical" evidence="2">
    <location>
        <begin position="256"/>
        <end position="275"/>
    </location>
</feature>
<feature type="transmembrane region" description="Helical" evidence="2">
    <location>
        <begin position="429"/>
        <end position="453"/>
    </location>
</feature>
<name>A0A0A9BF96_ARUDO</name>
<sequence length="458" mass="49158">MAARGFEMDTWMNRNRAFAEGVVVMVCPVLLAIALSKVNLKSEEHGRAIPIIMLVVAAITLVAGICPFLVCCFSKCKRFSSESSNFPQTVTKFLAPLSSACLVILACWIIHLIIIDNWAYPAIGAVIGFCIVARTVSYFCANKTAKEGEECSSKLENSLDFSTGVAALLFIGLEGLALEGQINRAKGIQDRLTKPMGASFIACLVGVCLMLVETIPPFTSHSIIGNLTNIFDILMASAVYLVLLVIMYALMKLRALLLFASPFLILVMHVFHVAVNRDARSSYNNNSNATIPETTVTISNEGIEPVAELDVSSTSSSRSNAVATPATNTTTGGNNNRDDESDVHNNVGGSSSVIPNETNDADGRSNRREEHKPASLELTKVTFTGFLAVSIPRISNGSLNSCTECFMHLAAGAIVSGLIWRYLTHIKSYTANAASFCTHLCVAIAIIPFTIMAGKALS</sequence>
<dbReference type="AlphaFoldDB" id="A0A0A9BF96"/>
<protein>
    <submittedName>
        <fullName evidence="3">Uncharacterized protein</fullName>
    </submittedName>
</protein>
<keyword evidence="2" id="KW-1133">Transmembrane helix</keyword>
<feature type="transmembrane region" description="Helical" evidence="2">
    <location>
        <begin position="48"/>
        <end position="73"/>
    </location>
</feature>
<dbReference type="EMBL" id="GBRH01239923">
    <property type="protein sequence ID" value="JAD57972.1"/>
    <property type="molecule type" value="Transcribed_RNA"/>
</dbReference>
<feature type="transmembrane region" description="Helical" evidence="2">
    <location>
        <begin position="120"/>
        <end position="141"/>
    </location>
</feature>
<keyword evidence="2" id="KW-0812">Transmembrane</keyword>
<keyword evidence="2" id="KW-0472">Membrane</keyword>
<accession>A0A0A9BF96</accession>
<evidence type="ECO:0000256" key="1">
    <source>
        <dbReference type="SAM" id="MobiDB-lite"/>
    </source>
</evidence>
<feature type="transmembrane region" description="Helical" evidence="2">
    <location>
        <begin position="93"/>
        <end position="114"/>
    </location>
</feature>
<feature type="transmembrane region" description="Helical" evidence="2">
    <location>
        <begin position="161"/>
        <end position="178"/>
    </location>
</feature>
<feature type="transmembrane region" description="Helical" evidence="2">
    <location>
        <begin position="17"/>
        <end position="36"/>
    </location>
</feature>
<organism evidence="3">
    <name type="scientific">Arundo donax</name>
    <name type="common">Giant reed</name>
    <name type="synonym">Donax arundinaceus</name>
    <dbReference type="NCBI Taxonomy" id="35708"/>
    <lineage>
        <taxon>Eukaryota</taxon>
        <taxon>Viridiplantae</taxon>
        <taxon>Streptophyta</taxon>
        <taxon>Embryophyta</taxon>
        <taxon>Tracheophyta</taxon>
        <taxon>Spermatophyta</taxon>
        <taxon>Magnoliopsida</taxon>
        <taxon>Liliopsida</taxon>
        <taxon>Poales</taxon>
        <taxon>Poaceae</taxon>
        <taxon>PACMAD clade</taxon>
        <taxon>Arundinoideae</taxon>
        <taxon>Arundineae</taxon>
        <taxon>Arundo</taxon>
    </lineage>
</organism>
<feature type="region of interest" description="Disordered" evidence="1">
    <location>
        <begin position="309"/>
        <end position="373"/>
    </location>
</feature>
<feature type="compositionally biased region" description="Polar residues" evidence="1">
    <location>
        <begin position="347"/>
        <end position="358"/>
    </location>
</feature>
<proteinExistence type="predicted"/>
<evidence type="ECO:0000256" key="2">
    <source>
        <dbReference type="SAM" id="Phobius"/>
    </source>
</evidence>
<feature type="transmembrane region" description="Helical" evidence="2">
    <location>
        <begin position="230"/>
        <end position="250"/>
    </location>
</feature>
<reference evidence="3" key="1">
    <citation type="submission" date="2014-09" db="EMBL/GenBank/DDBJ databases">
        <authorList>
            <person name="Magalhaes I.L.F."/>
            <person name="Oliveira U."/>
            <person name="Santos F.R."/>
            <person name="Vidigal T.H.D.A."/>
            <person name="Brescovit A.D."/>
            <person name="Santos A.J."/>
        </authorList>
    </citation>
    <scope>NUCLEOTIDE SEQUENCE</scope>
    <source>
        <tissue evidence="3">Shoot tissue taken approximately 20 cm above the soil surface</tissue>
    </source>
</reference>
<reference evidence="3" key="2">
    <citation type="journal article" date="2015" name="Data Brief">
        <title>Shoot transcriptome of the giant reed, Arundo donax.</title>
        <authorList>
            <person name="Barrero R.A."/>
            <person name="Guerrero F.D."/>
            <person name="Moolhuijzen P."/>
            <person name="Goolsby J.A."/>
            <person name="Tidwell J."/>
            <person name="Bellgard S.E."/>
            <person name="Bellgard M.I."/>
        </authorList>
    </citation>
    <scope>NUCLEOTIDE SEQUENCE</scope>
    <source>
        <tissue evidence="3">Shoot tissue taken approximately 20 cm above the soil surface</tissue>
    </source>
</reference>
<evidence type="ECO:0000313" key="3">
    <source>
        <dbReference type="EMBL" id="JAD57972.1"/>
    </source>
</evidence>